<evidence type="ECO:0000256" key="2">
    <source>
        <dbReference type="ARBA" id="ARBA00007817"/>
    </source>
</evidence>
<dbReference type="Ensembl" id="ENSBIXT00005018059.1">
    <property type="protein sequence ID" value="ENSBIXP00005033839.1"/>
    <property type="gene ID" value="ENSBIXG00005014672.1"/>
</dbReference>
<protein>
    <recommendedName>
        <fullName evidence="8">Large ribosomal subunit protein eL22</fullName>
    </recommendedName>
    <alternativeName>
        <fullName evidence="9">60S ribosomal protein L22</fullName>
    </alternativeName>
</protein>
<dbReference type="Pfam" id="PF01776">
    <property type="entry name" value="Ribosomal_L22e"/>
    <property type="match status" value="1"/>
</dbReference>
<sequence length="63" mass="7166">MDAVSFEQFLQERIKASGKAGNLTGDAVTMERSKSEITITSEVPFFKRHPQLKNYQFLLSRST</sequence>
<dbReference type="AlphaFoldDB" id="A0A4W2HRN6"/>
<evidence type="ECO:0000313" key="11">
    <source>
        <dbReference type="Proteomes" id="UP000429181"/>
    </source>
</evidence>
<keyword evidence="6" id="KW-0687">Ribonucleoprotein</keyword>
<dbReference type="PANTHER" id="PTHR10064:SF2">
    <property type="entry name" value="LARGE RIBOSOMAL SUBUNIT PROTEIN EL22"/>
    <property type="match status" value="1"/>
</dbReference>
<name>A0A4W2HRN6_BOBOX</name>
<evidence type="ECO:0000256" key="6">
    <source>
        <dbReference type="ARBA" id="ARBA00023274"/>
    </source>
</evidence>
<dbReference type="Gene3D" id="3.30.1360.210">
    <property type="match status" value="1"/>
</dbReference>
<dbReference type="GO" id="GO:0003723">
    <property type="term" value="F:RNA binding"/>
    <property type="evidence" value="ECO:0007669"/>
    <property type="project" value="TreeGrafter"/>
</dbReference>
<comment type="subunit">
    <text evidence="3">Component of the large ribosomal subunit.</text>
</comment>
<organism evidence="10 11">
    <name type="scientific">Bos indicus x Bos taurus</name>
    <name type="common">Hybrid cattle</name>
    <dbReference type="NCBI Taxonomy" id="30522"/>
    <lineage>
        <taxon>Eukaryota</taxon>
        <taxon>Metazoa</taxon>
        <taxon>Chordata</taxon>
        <taxon>Craniata</taxon>
        <taxon>Vertebrata</taxon>
        <taxon>Euteleostomi</taxon>
        <taxon>Mammalia</taxon>
        <taxon>Eutheria</taxon>
        <taxon>Laurasiatheria</taxon>
        <taxon>Artiodactyla</taxon>
        <taxon>Ruminantia</taxon>
        <taxon>Pecora</taxon>
        <taxon>Bovidae</taxon>
        <taxon>Bovinae</taxon>
        <taxon>Bos</taxon>
    </lineage>
</organism>
<reference evidence="10 11" key="1">
    <citation type="submission" date="2018-11" db="EMBL/GenBank/DDBJ databases">
        <title>Haplotype-resolved cattle genomes.</title>
        <authorList>
            <person name="Low W.Y."/>
            <person name="Tearle R."/>
            <person name="Bickhart D.M."/>
            <person name="Rosen B.D."/>
            <person name="Koren S."/>
            <person name="Rhie A."/>
            <person name="Hiendleder S."/>
            <person name="Phillippy A.M."/>
            <person name="Smith T.P.L."/>
            <person name="Williams J.L."/>
        </authorList>
    </citation>
    <scope>NUCLEOTIDE SEQUENCE [LARGE SCALE GENOMIC DNA]</scope>
</reference>
<dbReference type="GO" id="GO:1990904">
    <property type="term" value="C:ribonucleoprotein complex"/>
    <property type="evidence" value="ECO:0007669"/>
    <property type="project" value="UniProtKB-KW"/>
</dbReference>
<dbReference type="Proteomes" id="UP000429181">
    <property type="component" value="Chromosome 6"/>
</dbReference>
<keyword evidence="4" id="KW-0963">Cytoplasm</keyword>
<comment type="function">
    <text evidence="7">Component of the large ribosomal subunit. The ribosome is a large ribonucleoprotein complex responsible for the synthesis of proteins in the cell.</text>
</comment>
<evidence type="ECO:0000256" key="7">
    <source>
        <dbReference type="ARBA" id="ARBA00034092"/>
    </source>
</evidence>
<dbReference type="PANTHER" id="PTHR10064">
    <property type="entry name" value="60S RIBOSOMAL PROTEIN L22"/>
    <property type="match status" value="1"/>
</dbReference>
<dbReference type="GO" id="GO:0002181">
    <property type="term" value="P:cytoplasmic translation"/>
    <property type="evidence" value="ECO:0007669"/>
    <property type="project" value="TreeGrafter"/>
</dbReference>
<evidence type="ECO:0000313" key="10">
    <source>
        <dbReference type="Ensembl" id="ENSBIXP00005033839.1"/>
    </source>
</evidence>
<dbReference type="InterPro" id="IPR002671">
    <property type="entry name" value="Ribosomal_eL22"/>
</dbReference>
<evidence type="ECO:0000256" key="1">
    <source>
        <dbReference type="ARBA" id="ARBA00004496"/>
    </source>
</evidence>
<evidence type="ECO:0000256" key="4">
    <source>
        <dbReference type="ARBA" id="ARBA00022490"/>
    </source>
</evidence>
<comment type="subcellular location">
    <subcellularLocation>
        <location evidence="1">Cytoplasm</location>
    </subcellularLocation>
</comment>
<evidence type="ECO:0000256" key="8">
    <source>
        <dbReference type="ARBA" id="ARBA00040613"/>
    </source>
</evidence>
<keyword evidence="5" id="KW-0689">Ribosomal protein</keyword>
<reference evidence="10" key="2">
    <citation type="submission" date="2025-08" db="UniProtKB">
        <authorList>
            <consortium name="Ensembl"/>
        </authorList>
    </citation>
    <scope>IDENTIFICATION</scope>
</reference>
<evidence type="ECO:0000256" key="5">
    <source>
        <dbReference type="ARBA" id="ARBA00022980"/>
    </source>
</evidence>
<accession>A0A4W2HRN6</accession>
<evidence type="ECO:0000256" key="9">
    <source>
        <dbReference type="ARBA" id="ARBA00041214"/>
    </source>
</evidence>
<comment type="similarity">
    <text evidence="2">Belongs to the eukaryotic ribosomal protein eL22 family.</text>
</comment>
<dbReference type="GO" id="GO:0005737">
    <property type="term" value="C:cytoplasm"/>
    <property type="evidence" value="ECO:0007669"/>
    <property type="project" value="UniProtKB-SubCell"/>
</dbReference>
<dbReference type="GO" id="GO:0003735">
    <property type="term" value="F:structural constituent of ribosome"/>
    <property type="evidence" value="ECO:0007669"/>
    <property type="project" value="InterPro"/>
</dbReference>
<evidence type="ECO:0000256" key="3">
    <source>
        <dbReference type="ARBA" id="ARBA00011133"/>
    </source>
</evidence>
<dbReference type="InterPro" id="IPR038526">
    <property type="entry name" value="Ribosomal_eL22_sf"/>
</dbReference>
<dbReference type="GO" id="GO:0005840">
    <property type="term" value="C:ribosome"/>
    <property type="evidence" value="ECO:0007669"/>
    <property type="project" value="UniProtKB-KW"/>
</dbReference>
<proteinExistence type="inferred from homology"/>
<dbReference type="GeneTree" id="ENSGT00940000165919"/>